<comment type="caution">
    <text evidence="7">Lacks conserved residue(s) required for the propagation of feature annotation.</text>
</comment>
<accession>A0A1F5H403</accession>
<evidence type="ECO:0000256" key="6">
    <source>
        <dbReference type="ARBA" id="ARBA00023146"/>
    </source>
</evidence>
<dbReference type="GO" id="GO:0004818">
    <property type="term" value="F:glutamate-tRNA ligase activity"/>
    <property type="evidence" value="ECO:0007669"/>
    <property type="project" value="UniProtKB-UniRule"/>
</dbReference>
<comment type="subcellular location">
    <subcellularLocation>
        <location evidence="7">Cytoplasm</location>
    </subcellularLocation>
</comment>
<keyword evidence="4 7" id="KW-0067">ATP-binding</keyword>
<feature type="binding site" evidence="7">
    <location>
        <position position="221"/>
    </location>
    <ligand>
        <name>ATP</name>
        <dbReference type="ChEBI" id="CHEBI:30616"/>
    </ligand>
</feature>
<comment type="catalytic activity">
    <reaction evidence="7">
        <text>tRNA(Glu) + L-glutamate + ATP = L-glutamyl-tRNA(Glu) + AMP + diphosphate</text>
        <dbReference type="Rhea" id="RHEA:23540"/>
        <dbReference type="Rhea" id="RHEA-COMP:9663"/>
        <dbReference type="Rhea" id="RHEA-COMP:9680"/>
        <dbReference type="ChEBI" id="CHEBI:29985"/>
        <dbReference type="ChEBI" id="CHEBI:30616"/>
        <dbReference type="ChEBI" id="CHEBI:33019"/>
        <dbReference type="ChEBI" id="CHEBI:78442"/>
        <dbReference type="ChEBI" id="CHEBI:78520"/>
        <dbReference type="ChEBI" id="CHEBI:456215"/>
        <dbReference type="EC" id="6.1.1.17"/>
    </reaction>
</comment>
<dbReference type="InterPro" id="IPR000924">
    <property type="entry name" value="Glu/Gln-tRNA-synth"/>
</dbReference>
<dbReference type="PRINTS" id="PR00987">
    <property type="entry name" value="TRNASYNTHGLU"/>
</dbReference>
<dbReference type="InterPro" id="IPR020058">
    <property type="entry name" value="Glu/Gln-tRNA-synth_Ib_cat-dom"/>
</dbReference>
<dbReference type="InterPro" id="IPR001412">
    <property type="entry name" value="aa-tRNA-synth_I_CS"/>
</dbReference>
<dbReference type="InterPro" id="IPR020751">
    <property type="entry name" value="aa-tRNA-synth_I_codon-bd_sub2"/>
</dbReference>
<comment type="similarity">
    <text evidence="1 7">Belongs to the class-I aminoacyl-tRNA synthetase family. Glutamate--tRNA ligase type 1 subfamily.</text>
</comment>
<evidence type="ECO:0000313" key="11">
    <source>
        <dbReference type="Proteomes" id="UP000177039"/>
    </source>
</evidence>
<evidence type="ECO:0000256" key="4">
    <source>
        <dbReference type="ARBA" id="ARBA00022840"/>
    </source>
</evidence>
<reference evidence="10 11" key="1">
    <citation type="journal article" date="2016" name="Nat. Commun.">
        <title>Thousands of microbial genomes shed light on interconnected biogeochemical processes in an aquifer system.</title>
        <authorList>
            <person name="Anantharaman K."/>
            <person name="Brown C.T."/>
            <person name="Hug L.A."/>
            <person name="Sharon I."/>
            <person name="Castelle C.J."/>
            <person name="Probst A.J."/>
            <person name="Thomas B.C."/>
            <person name="Singh A."/>
            <person name="Wilkins M.J."/>
            <person name="Karaoz U."/>
            <person name="Brodie E.L."/>
            <person name="Williams K.H."/>
            <person name="Hubbard S.S."/>
            <person name="Banfield J.F."/>
        </authorList>
    </citation>
    <scope>NUCLEOTIDE SEQUENCE [LARGE SCALE GENOMIC DNA]</scope>
</reference>
<evidence type="ECO:0000256" key="5">
    <source>
        <dbReference type="ARBA" id="ARBA00022917"/>
    </source>
</evidence>
<comment type="subunit">
    <text evidence="7">Monomer.</text>
</comment>
<dbReference type="Gene3D" id="3.40.50.620">
    <property type="entry name" value="HUPs"/>
    <property type="match status" value="2"/>
</dbReference>
<dbReference type="InterPro" id="IPR008925">
    <property type="entry name" value="aa_tRNA-synth_I_cd-bd_sf"/>
</dbReference>
<name>A0A1F5H403_9BACT</name>
<dbReference type="HAMAP" id="MF_00022">
    <property type="entry name" value="Glu_tRNA_synth_type1"/>
    <property type="match status" value="1"/>
</dbReference>
<comment type="function">
    <text evidence="7">Catalyzes the attachment of glutamate to tRNA(Glu) in a two-step reaction: glutamate is first activated by ATP to form Glu-AMP and then transferred to the acceptor end of tRNA(Glu).</text>
</comment>
<dbReference type="AlphaFoldDB" id="A0A1F5H403"/>
<dbReference type="InterPro" id="IPR014729">
    <property type="entry name" value="Rossmann-like_a/b/a_fold"/>
</dbReference>
<dbReference type="InterPro" id="IPR020061">
    <property type="entry name" value="Glu_tRNA_lig_a-bdl"/>
</dbReference>
<evidence type="ECO:0000256" key="1">
    <source>
        <dbReference type="ARBA" id="ARBA00007894"/>
    </source>
</evidence>
<evidence type="ECO:0000313" key="10">
    <source>
        <dbReference type="EMBL" id="OGD98799.1"/>
    </source>
</evidence>
<protein>
    <recommendedName>
        <fullName evidence="7">Glutamate--tRNA ligase</fullName>
        <ecNumber evidence="7">6.1.1.17</ecNumber>
    </recommendedName>
    <alternativeName>
        <fullName evidence="7">Glutamyl-tRNA synthetase</fullName>
        <shortName evidence="7">GluRS</shortName>
    </alternativeName>
</protein>
<dbReference type="InterPro" id="IPR045462">
    <property type="entry name" value="aa-tRNA-synth_I_cd-bd"/>
</dbReference>
<feature type="domain" description="Aminoacyl-tRNA synthetase class I anticodon-binding" evidence="9">
    <location>
        <begin position="342"/>
        <end position="462"/>
    </location>
</feature>
<dbReference type="Gene3D" id="1.10.1160.10">
    <property type="entry name" value="Glutamyl-trna Synthetase, Domain 2"/>
    <property type="match status" value="1"/>
</dbReference>
<sequence length="467" mass="53749">MLNVEDPEPSPVPDGTGHSRRVRVRYAPSPSGIPHIGNIRTALFNFLFAKNQKGKFILRIEDTDQKRIVPGAIEKIKESLLSLNLKFDEVYRQSERTMIYSKYLNLLKDKGLVYQDEGAWRFKVKSQTEKIGWNDFVHGPVAFSPGVIEDFIIIKSDGFPTYHFASVIDDHDMRITHVMRGDEWISSTPKHLLLYKAFGWEPPTFVHTPPILGPNKKKLSKREGARSVLEYIKDGYLPEAIINFLALLGWSPPPPKHLRGFGRELSRIGGPLRRDASRMDSSEVKVKEEELFSLDQLIKLFSLDRLNKNSPIFNIEKLNWFNKKYLQKYSPEILSEKTRNFSKRARTINDRQLRAIVTLVKDRLTTLADFDKIAAIFFEKGKEKPPPEEKIANAKEAIKSISTWNDRSIEKTLELWILKNKLDPADFKNTLRLAVFAQHSPPIYQSIALLTKKEVLKRIDDAVKKSK</sequence>
<dbReference type="SUPFAM" id="SSF52374">
    <property type="entry name" value="Nucleotidylyl transferase"/>
    <property type="match status" value="1"/>
</dbReference>
<keyword evidence="6 7" id="KW-0030">Aminoacyl-tRNA synthetase</keyword>
<dbReference type="InterPro" id="IPR049940">
    <property type="entry name" value="GluQ/Sye"/>
</dbReference>
<dbReference type="PANTHER" id="PTHR43311:SF2">
    <property type="entry name" value="GLUTAMATE--TRNA LIGASE, MITOCHONDRIAL-RELATED"/>
    <property type="match status" value="1"/>
</dbReference>
<dbReference type="GO" id="GO:0000049">
    <property type="term" value="F:tRNA binding"/>
    <property type="evidence" value="ECO:0007669"/>
    <property type="project" value="InterPro"/>
</dbReference>
<dbReference type="GO" id="GO:0005829">
    <property type="term" value="C:cytosol"/>
    <property type="evidence" value="ECO:0007669"/>
    <property type="project" value="TreeGrafter"/>
</dbReference>
<keyword evidence="2 7" id="KW-0436">Ligase</keyword>
<dbReference type="Pfam" id="PF19269">
    <property type="entry name" value="Anticodon_2"/>
    <property type="match status" value="1"/>
</dbReference>
<dbReference type="CDD" id="cd00808">
    <property type="entry name" value="GluRS_core"/>
    <property type="match status" value="1"/>
</dbReference>
<dbReference type="GO" id="GO:0005524">
    <property type="term" value="F:ATP binding"/>
    <property type="evidence" value="ECO:0007669"/>
    <property type="project" value="UniProtKB-UniRule"/>
</dbReference>
<feature type="domain" description="Glutamyl/glutaminyl-tRNA synthetase class Ib catalytic" evidence="8">
    <location>
        <begin position="121"/>
        <end position="320"/>
    </location>
</feature>
<dbReference type="EMBL" id="MFBT01000031">
    <property type="protein sequence ID" value="OGD98799.1"/>
    <property type="molecule type" value="Genomic_DNA"/>
</dbReference>
<proteinExistence type="inferred from homology"/>
<evidence type="ECO:0000259" key="9">
    <source>
        <dbReference type="Pfam" id="PF19269"/>
    </source>
</evidence>
<dbReference type="Gene3D" id="3.90.800.10">
    <property type="entry name" value="Glutamyl-tRNA Synthetase, Domain 3"/>
    <property type="match status" value="1"/>
</dbReference>
<feature type="short sequence motif" description="'KMSKS' region" evidence="7">
    <location>
        <begin position="218"/>
        <end position="222"/>
    </location>
</feature>
<dbReference type="SUPFAM" id="SSF48163">
    <property type="entry name" value="An anticodon-binding domain of class I aminoacyl-tRNA synthetases"/>
    <property type="match status" value="1"/>
</dbReference>
<evidence type="ECO:0000256" key="2">
    <source>
        <dbReference type="ARBA" id="ARBA00022598"/>
    </source>
</evidence>
<evidence type="ECO:0000256" key="7">
    <source>
        <dbReference type="HAMAP-Rule" id="MF_00022"/>
    </source>
</evidence>
<dbReference type="Gene3D" id="1.10.10.350">
    <property type="match status" value="1"/>
</dbReference>
<dbReference type="PROSITE" id="PS00178">
    <property type="entry name" value="AA_TRNA_LIGASE_I"/>
    <property type="match status" value="1"/>
</dbReference>
<dbReference type="InterPro" id="IPR033910">
    <property type="entry name" value="GluRS_core"/>
</dbReference>
<dbReference type="GO" id="GO:0006424">
    <property type="term" value="P:glutamyl-tRNA aminoacylation"/>
    <property type="evidence" value="ECO:0007669"/>
    <property type="project" value="UniProtKB-UniRule"/>
</dbReference>
<gene>
    <name evidence="7" type="primary">gltX</name>
    <name evidence="10" type="ORF">A3B54_03885</name>
</gene>
<dbReference type="PANTHER" id="PTHR43311">
    <property type="entry name" value="GLUTAMATE--TRNA LIGASE"/>
    <property type="match status" value="1"/>
</dbReference>
<dbReference type="GO" id="GO:0008270">
    <property type="term" value="F:zinc ion binding"/>
    <property type="evidence" value="ECO:0007669"/>
    <property type="project" value="InterPro"/>
</dbReference>
<evidence type="ECO:0000259" key="8">
    <source>
        <dbReference type="Pfam" id="PF00749"/>
    </source>
</evidence>
<evidence type="ECO:0000256" key="3">
    <source>
        <dbReference type="ARBA" id="ARBA00022741"/>
    </source>
</evidence>
<keyword evidence="5 7" id="KW-0648">Protein biosynthesis</keyword>
<dbReference type="Pfam" id="PF00749">
    <property type="entry name" value="tRNA-synt_1c"/>
    <property type="match status" value="2"/>
</dbReference>
<dbReference type="Proteomes" id="UP000177039">
    <property type="component" value="Unassembled WGS sequence"/>
</dbReference>
<organism evidence="10 11">
    <name type="scientific">Candidatus Curtissbacteria bacterium RIFCSPLOWO2_01_FULL_42_50</name>
    <dbReference type="NCBI Taxonomy" id="1797730"/>
    <lineage>
        <taxon>Bacteria</taxon>
        <taxon>Candidatus Curtissiibacteriota</taxon>
    </lineage>
</organism>
<keyword evidence="3 7" id="KW-0547">Nucleotide-binding</keyword>
<feature type="short sequence motif" description="'HIGH' region" evidence="7">
    <location>
        <begin position="28"/>
        <end position="38"/>
    </location>
</feature>
<dbReference type="InterPro" id="IPR004527">
    <property type="entry name" value="Glu-tRNA-ligase_bac/mito"/>
</dbReference>
<dbReference type="EC" id="6.1.1.17" evidence="7"/>
<feature type="domain" description="Glutamyl/glutaminyl-tRNA synthetase class Ib catalytic" evidence="8">
    <location>
        <begin position="22"/>
        <end position="117"/>
    </location>
</feature>
<keyword evidence="7" id="KW-0963">Cytoplasm</keyword>
<comment type="caution">
    <text evidence="10">The sequence shown here is derived from an EMBL/GenBank/DDBJ whole genome shotgun (WGS) entry which is preliminary data.</text>
</comment>